<feature type="transmembrane region" description="Helical" evidence="1">
    <location>
        <begin position="104"/>
        <end position="126"/>
    </location>
</feature>
<dbReference type="GeneID" id="301844946"/>
<feature type="transmembrane region" description="Helical" evidence="1">
    <location>
        <begin position="12"/>
        <end position="34"/>
    </location>
</feature>
<feature type="domain" description="DUF4395" evidence="2">
    <location>
        <begin position="7"/>
        <end position="136"/>
    </location>
</feature>
<dbReference type="eggNOG" id="ENOG5031D6V">
    <property type="taxonomic scope" value="Bacteria"/>
</dbReference>
<keyword evidence="1" id="KW-1133">Transmembrane helix</keyword>
<protein>
    <submittedName>
        <fullName evidence="3">Integral membrane protein</fullName>
    </submittedName>
</protein>
<feature type="transmembrane region" description="Helical" evidence="1">
    <location>
        <begin position="40"/>
        <end position="58"/>
    </location>
</feature>
<dbReference type="PATRIC" id="fig|1068978.7.peg.7429"/>
<dbReference type="HOGENOM" id="CLU_115719_1_0_11"/>
<evidence type="ECO:0000259" key="2">
    <source>
        <dbReference type="Pfam" id="PF14340"/>
    </source>
</evidence>
<accession>A0A076N007</accession>
<feature type="transmembrane region" description="Helical" evidence="1">
    <location>
        <begin position="79"/>
        <end position="98"/>
    </location>
</feature>
<dbReference type="Proteomes" id="UP000062973">
    <property type="component" value="Chromosome"/>
</dbReference>
<evidence type="ECO:0000256" key="1">
    <source>
        <dbReference type="SAM" id="Phobius"/>
    </source>
</evidence>
<dbReference type="EMBL" id="CP009110">
    <property type="protein sequence ID" value="AIJ27009.1"/>
    <property type="molecule type" value="Genomic_DNA"/>
</dbReference>
<dbReference type="AlphaFoldDB" id="A0A076N007"/>
<reference evidence="3 4" key="1">
    <citation type="submission" date="2014-07" db="EMBL/GenBank/DDBJ databases">
        <title>Whole Genome Sequence of the Amycolatopsis methanolica 239.</title>
        <authorList>
            <person name="Tang B."/>
        </authorList>
    </citation>
    <scope>NUCLEOTIDE SEQUENCE [LARGE SCALE GENOMIC DNA]</scope>
    <source>
        <strain evidence="3 4">239</strain>
    </source>
</reference>
<dbReference type="OrthoDB" id="345402at2"/>
<keyword evidence="1" id="KW-0812">Transmembrane</keyword>
<keyword evidence="4" id="KW-1185">Reference proteome</keyword>
<sequence>MSAGPAVDPRGPRFAAVITTVVLAVVLITGWWPLLAVQTVVFAIGAFIGLKPAPYSLLYRYLVAPRLAPTSEREDAAPLRFAQAVGFVFALVGTVGYATGVTALGIVATAFALFAAFLNAAFNFCLGCEMYLLIRRVAPSQAS</sequence>
<evidence type="ECO:0000313" key="4">
    <source>
        <dbReference type="Proteomes" id="UP000062973"/>
    </source>
</evidence>
<keyword evidence="1" id="KW-0472">Membrane</keyword>
<evidence type="ECO:0000313" key="3">
    <source>
        <dbReference type="EMBL" id="AIJ27009.1"/>
    </source>
</evidence>
<organism evidence="3 4">
    <name type="scientific">Amycolatopsis methanolica 239</name>
    <dbReference type="NCBI Taxonomy" id="1068978"/>
    <lineage>
        <taxon>Bacteria</taxon>
        <taxon>Bacillati</taxon>
        <taxon>Actinomycetota</taxon>
        <taxon>Actinomycetes</taxon>
        <taxon>Pseudonocardiales</taxon>
        <taxon>Pseudonocardiaceae</taxon>
        <taxon>Amycolatopsis</taxon>
        <taxon>Amycolatopsis methanolica group</taxon>
    </lineage>
</organism>
<dbReference type="STRING" id="1068978.AMETH_6917"/>
<gene>
    <name evidence="3" type="ORF">AMETH_6917</name>
</gene>
<dbReference type="InterPro" id="IPR025508">
    <property type="entry name" value="DUF4395"/>
</dbReference>
<name>A0A076N007_AMYME</name>
<dbReference type="RefSeq" id="WP_026153632.1">
    <property type="nucleotide sequence ID" value="NZ_AQUL01000001.1"/>
</dbReference>
<dbReference type="Pfam" id="PF14340">
    <property type="entry name" value="DUF4395"/>
    <property type="match status" value="1"/>
</dbReference>
<proteinExistence type="predicted"/>
<dbReference type="KEGG" id="amq:AMETH_6917"/>